<evidence type="ECO:0000256" key="1">
    <source>
        <dbReference type="ARBA" id="ARBA00022741"/>
    </source>
</evidence>
<dbReference type="CDD" id="cd03215">
    <property type="entry name" value="ABC_Carb_Monos_II"/>
    <property type="match status" value="1"/>
</dbReference>
<accession>A0A498CKK8</accession>
<organism evidence="4 5">
    <name type="scientific">Anaerotruncus massiliensis</name>
    <name type="common">ex Liu et al. 2021</name>
    <dbReference type="NCBI Taxonomy" id="2321404"/>
    <lineage>
        <taxon>Bacteria</taxon>
        <taxon>Bacillati</taxon>
        <taxon>Bacillota</taxon>
        <taxon>Clostridia</taxon>
        <taxon>Eubacteriales</taxon>
        <taxon>Oscillospiraceae</taxon>
        <taxon>Anaerotruncus</taxon>
    </lineage>
</organism>
<keyword evidence="5" id="KW-1185">Reference proteome</keyword>
<dbReference type="GO" id="GO:0005524">
    <property type="term" value="F:ATP binding"/>
    <property type="evidence" value="ECO:0007669"/>
    <property type="project" value="UniProtKB-KW"/>
</dbReference>
<dbReference type="PANTHER" id="PTHR43790:SF4">
    <property type="entry name" value="GUANOSINE IMPORT ATP-BINDING PROTEIN NUPO"/>
    <property type="match status" value="1"/>
</dbReference>
<feature type="domain" description="ABC transporter" evidence="3">
    <location>
        <begin position="9"/>
        <end position="245"/>
    </location>
</feature>
<dbReference type="SUPFAM" id="SSF52540">
    <property type="entry name" value="P-loop containing nucleoside triphosphate hydrolases"/>
    <property type="match status" value="2"/>
</dbReference>
<feature type="domain" description="ABC transporter" evidence="3">
    <location>
        <begin position="262"/>
        <end position="506"/>
    </location>
</feature>
<dbReference type="InterPro" id="IPR050107">
    <property type="entry name" value="ABC_carbohydrate_import_ATPase"/>
</dbReference>
<dbReference type="InterPro" id="IPR017871">
    <property type="entry name" value="ABC_transporter-like_CS"/>
</dbReference>
<dbReference type="PANTHER" id="PTHR43790">
    <property type="entry name" value="CARBOHYDRATE TRANSPORT ATP-BINDING PROTEIN MG119-RELATED"/>
    <property type="match status" value="1"/>
</dbReference>
<dbReference type="GO" id="GO:0016887">
    <property type="term" value="F:ATP hydrolysis activity"/>
    <property type="evidence" value="ECO:0007669"/>
    <property type="project" value="InterPro"/>
</dbReference>
<proteinExistence type="predicted"/>
<keyword evidence="2 4" id="KW-0067">ATP-binding</keyword>
<dbReference type="Proteomes" id="UP000276301">
    <property type="component" value="Unassembled WGS sequence"/>
</dbReference>
<evidence type="ECO:0000256" key="2">
    <source>
        <dbReference type="ARBA" id="ARBA00022840"/>
    </source>
</evidence>
<dbReference type="PROSITE" id="PS50893">
    <property type="entry name" value="ABC_TRANSPORTER_2"/>
    <property type="match status" value="2"/>
</dbReference>
<dbReference type="InterPro" id="IPR003593">
    <property type="entry name" value="AAA+_ATPase"/>
</dbReference>
<dbReference type="InterPro" id="IPR003439">
    <property type="entry name" value="ABC_transporter-like_ATP-bd"/>
</dbReference>
<reference evidence="4 5" key="1">
    <citation type="submission" date="2018-10" db="EMBL/GenBank/DDBJ databases">
        <title>Anaerotruncus faecis sp. nov., isolated from human feces.</title>
        <authorList>
            <person name="Wang Y.-J."/>
        </authorList>
    </citation>
    <scope>NUCLEOTIDE SEQUENCE [LARGE SCALE GENOMIC DNA]</scope>
    <source>
        <strain evidence="4 5">22A2-44</strain>
    </source>
</reference>
<dbReference type="CDD" id="cd03216">
    <property type="entry name" value="ABC_Carb_Monos_I"/>
    <property type="match status" value="1"/>
</dbReference>
<name>A0A498CKK8_9FIRM</name>
<dbReference type="RefSeq" id="WP_121587212.1">
    <property type="nucleotide sequence ID" value="NZ_DBFYZJ010000112.1"/>
</dbReference>
<gene>
    <name evidence="4" type="ORF">D4A47_10235</name>
</gene>
<dbReference type="Pfam" id="PF00005">
    <property type="entry name" value="ABC_tran"/>
    <property type="match status" value="2"/>
</dbReference>
<dbReference type="AlphaFoldDB" id="A0A498CKK8"/>
<evidence type="ECO:0000313" key="4">
    <source>
        <dbReference type="EMBL" id="RLL09619.1"/>
    </source>
</evidence>
<evidence type="ECO:0000313" key="5">
    <source>
        <dbReference type="Proteomes" id="UP000276301"/>
    </source>
</evidence>
<dbReference type="PROSITE" id="PS00211">
    <property type="entry name" value="ABC_TRANSPORTER_1"/>
    <property type="match status" value="1"/>
</dbReference>
<dbReference type="Gene3D" id="3.40.50.300">
    <property type="entry name" value="P-loop containing nucleotide triphosphate hydrolases"/>
    <property type="match status" value="2"/>
</dbReference>
<protein>
    <submittedName>
        <fullName evidence="4">ABC transporter ATP-binding protein</fullName>
    </submittedName>
</protein>
<dbReference type="SMART" id="SM00382">
    <property type="entry name" value="AAA"/>
    <property type="match status" value="2"/>
</dbReference>
<dbReference type="InterPro" id="IPR027417">
    <property type="entry name" value="P-loop_NTPase"/>
</dbReference>
<keyword evidence="1" id="KW-0547">Nucleotide-binding</keyword>
<comment type="caution">
    <text evidence="4">The sequence shown here is derived from an EMBL/GenBank/DDBJ whole genome shotgun (WGS) entry which is preliminary data.</text>
</comment>
<evidence type="ECO:0000259" key="3">
    <source>
        <dbReference type="PROSITE" id="PS50893"/>
    </source>
</evidence>
<dbReference type="EMBL" id="RCHT01000020">
    <property type="protein sequence ID" value="RLL09619.1"/>
    <property type="molecule type" value="Genomic_DNA"/>
</dbReference>
<sequence length="517" mass="56414">MKSEQPVVLELRGICKNFGALAANKNIDLKVRRGTVHAIIGENGAGKSTLMNIISDIYQADAGDILLNGEKVVFKGPMDACAHGIGMVYQEFMLFPDLTVLDNIMMGFEKRRGGIFIDRRKTRAAIEEICRTYHFNIPLDEKVKGLAVAVLQQVEIVKVLYKGADIIILDEPTSVLTPQGIEGLFDAIRFLVGTGKTVLFITHKLKEVMEISDYITVLKNGEVTGNVRPDEVDEAALASLMVGREVILTAQKVEKQVAAPVLEVKGLHVRDNDGNERVKGVDLAVRAGEIVGVAGVAGSGQKELVEALFGLREAQEGRVLFEGADITSKSCRERRCLGVGYVPQDRLGEGANVEGSIWQNAIMGYHIAHGFKRKLLLDRREIDAFSGQVVKQFAVKTPTLETRVRTLSGGNIQKLIVGREFLQKNKLLIVEDPTRGIDIGAIEFIWKKIIELASEGVGILLVSHELNEVMELSDRIVVMYDGKLFDGGNAGELTEQEIGLLMAGGGTADESGRKRGA</sequence>